<name>X0TNB3_9ZZZZ</name>
<feature type="non-terminal residue" evidence="1">
    <location>
        <position position="1"/>
    </location>
</feature>
<comment type="caution">
    <text evidence="1">The sequence shown here is derived from an EMBL/GenBank/DDBJ whole genome shotgun (WGS) entry which is preliminary data.</text>
</comment>
<proteinExistence type="predicted"/>
<accession>X0TNB3</accession>
<protein>
    <submittedName>
        <fullName evidence="1">Uncharacterized protein</fullName>
    </submittedName>
</protein>
<organism evidence="1">
    <name type="scientific">marine sediment metagenome</name>
    <dbReference type="NCBI Taxonomy" id="412755"/>
    <lineage>
        <taxon>unclassified sequences</taxon>
        <taxon>metagenomes</taxon>
        <taxon>ecological metagenomes</taxon>
    </lineage>
</organism>
<reference evidence="1" key="1">
    <citation type="journal article" date="2014" name="Front. Microbiol.">
        <title>High frequency of phylogenetically diverse reductive dehalogenase-homologous genes in deep subseafloor sedimentary metagenomes.</title>
        <authorList>
            <person name="Kawai M."/>
            <person name="Futagami T."/>
            <person name="Toyoda A."/>
            <person name="Takaki Y."/>
            <person name="Nishi S."/>
            <person name="Hori S."/>
            <person name="Arai W."/>
            <person name="Tsubouchi T."/>
            <person name="Morono Y."/>
            <person name="Uchiyama I."/>
            <person name="Ito T."/>
            <person name="Fujiyama A."/>
            <person name="Inagaki F."/>
            <person name="Takami H."/>
        </authorList>
    </citation>
    <scope>NUCLEOTIDE SEQUENCE</scope>
    <source>
        <strain evidence="1">Expedition CK06-06</strain>
    </source>
</reference>
<sequence>VAEGRRPPGLFNVYTSGSVQVCLDTIRQFPPFDAPTRMDELVSKLNLLPGVTLTSMDKYPFVPIQEIATQDALERFKDAFGFVVAQVRTAAAS</sequence>
<gene>
    <name evidence="1" type="ORF">S01H1_23108</name>
</gene>
<dbReference type="EMBL" id="BARS01013228">
    <property type="protein sequence ID" value="GAF94729.1"/>
    <property type="molecule type" value="Genomic_DNA"/>
</dbReference>
<evidence type="ECO:0000313" key="1">
    <source>
        <dbReference type="EMBL" id="GAF94729.1"/>
    </source>
</evidence>
<dbReference type="AlphaFoldDB" id="X0TNB3"/>